<dbReference type="PANTHER" id="PTHR33568:SF3">
    <property type="entry name" value="DNA-DIRECTED DNA POLYMERASE"/>
    <property type="match status" value="1"/>
</dbReference>
<dbReference type="AlphaFoldDB" id="A0A6V7XNV0"/>
<dbReference type="Proteomes" id="UP000580250">
    <property type="component" value="Unassembled WGS sequence"/>
</dbReference>
<dbReference type="PANTHER" id="PTHR33568">
    <property type="entry name" value="DNA POLYMERASE"/>
    <property type="match status" value="1"/>
</dbReference>
<protein>
    <submittedName>
        <fullName evidence="1">Uncharacterized protein</fullName>
    </submittedName>
</protein>
<dbReference type="OrthoDB" id="5876545at2759"/>
<organism evidence="1 2">
    <name type="scientific">Meloidogyne enterolobii</name>
    <name type="common">Root-knot nematode worm</name>
    <name type="synonym">Meloidogyne mayaguensis</name>
    <dbReference type="NCBI Taxonomy" id="390850"/>
    <lineage>
        <taxon>Eukaryota</taxon>
        <taxon>Metazoa</taxon>
        <taxon>Ecdysozoa</taxon>
        <taxon>Nematoda</taxon>
        <taxon>Chromadorea</taxon>
        <taxon>Rhabditida</taxon>
        <taxon>Tylenchina</taxon>
        <taxon>Tylenchomorpha</taxon>
        <taxon>Tylenchoidea</taxon>
        <taxon>Meloidogynidae</taxon>
        <taxon>Meloidogyninae</taxon>
        <taxon>Meloidogyne</taxon>
    </lineage>
</organism>
<proteinExistence type="predicted"/>
<evidence type="ECO:0000313" key="2">
    <source>
        <dbReference type="Proteomes" id="UP000580250"/>
    </source>
</evidence>
<comment type="caution">
    <text evidence="1">The sequence shown here is derived from an EMBL/GenBank/DDBJ whole genome shotgun (WGS) entry which is preliminary data.</text>
</comment>
<reference evidence="1 2" key="1">
    <citation type="submission" date="2020-08" db="EMBL/GenBank/DDBJ databases">
        <authorList>
            <person name="Koutsovoulos G."/>
            <person name="Danchin GJ E."/>
        </authorList>
    </citation>
    <scope>NUCLEOTIDE SEQUENCE [LARGE SCALE GENOMIC DNA]</scope>
</reference>
<gene>
    <name evidence="1" type="ORF">MENT_LOCUS54500</name>
</gene>
<evidence type="ECO:0000313" key="1">
    <source>
        <dbReference type="EMBL" id="CAD2200985.1"/>
    </source>
</evidence>
<sequence length="136" mass="15375">MKSKQFPIGHPVVLTRETLLKPPNAPFPWTLPEHNTYKGLLLVRVLPPTTIMQGTPPLLGYRTHDGRLTFPLCAACADNKEQHICHHGDKKRSWVSGYTHVELNKALQLGYKVVDVHEVFINISAFFFNSNSNDSK</sequence>
<dbReference type="EMBL" id="CAJEWN010001933">
    <property type="protein sequence ID" value="CAD2200985.1"/>
    <property type="molecule type" value="Genomic_DNA"/>
</dbReference>
<name>A0A6V7XNV0_MELEN</name>
<accession>A0A6V7XNV0</accession>